<protein>
    <submittedName>
        <fullName evidence="1">Uncharacterized protein</fullName>
    </submittedName>
</protein>
<dbReference type="EMBL" id="FOZK01000002">
    <property type="protein sequence ID" value="SFS01103.1"/>
    <property type="molecule type" value="Genomic_DNA"/>
</dbReference>
<evidence type="ECO:0000313" key="2">
    <source>
        <dbReference type="Proteomes" id="UP000199062"/>
    </source>
</evidence>
<name>A0A1I6LCE7_9EURY</name>
<organism evidence="1 2">
    <name type="scientific">Halomicrobium zhouii</name>
    <dbReference type="NCBI Taxonomy" id="767519"/>
    <lineage>
        <taxon>Archaea</taxon>
        <taxon>Methanobacteriati</taxon>
        <taxon>Methanobacteriota</taxon>
        <taxon>Stenosarchaea group</taxon>
        <taxon>Halobacteria</taxon>
        <taxon>Halobacteriales</taxon>
        <taxon>Haloarculaceae</taxon>
        <taxon>Halomicrobium</taxon>
    </lineage>
</organism>
<dbReference type="OrthoDB" id="198910at2157"/>
<dbReference type="STRING" id="767519.SAMN05216559_2448"/>
<gene>
    <name evidence="1" type="ORF">SAMN05216559_2448</name>
</gene>
<reference evidence="1 2" key="1">
    <citation type="submission" date="2016-10" db="EMBL/GenBank/DDBJ databases">
        <authorList>
            <person name="de Groot N.N."/>
        </authorList>
    </citation>
    <scope>NUCLEOTIDE SEQUENCE [LARGE SCALE GENOMIC DNA]</scope>
    <source>
        <strain evidence="1 2">CGMCC 1.10457</strain>
    </source>
</reference>
<keyword evidence="2" id="KW-1185">Reference proteome</keyword>
<dbReference type="RefSeq" id="WP_089816787.1">
    <property type="nucleotide sequence ID" value="NZ_FOZK01000002.1"/>
</dbReference>
<dbReference type="AlphaFoldDB" id="A0A1I6LCE7"/>
<dbReference type="Proteomes" id="UP000199062">
    <property type="component" value="Unassembled WGS sequence"/>
</dbReference>
<proteinExistence type="predicted"/>
<accession>A0A1I6LCE7</accession>
<evidence type="ECO:0000313" key="1">
    <source>
        <dbReference type="EMBL" id="SFS01103.1"/>
    </source>
</evidence>
<sequence>MIEELRNETTATCDGENCERRLAEEPTLTFRTEGGERRAYECRCGAVTVTVARDSESTR</sequence>